<reference evidence="4" key="1">
    <citation type="submission" date="2018-08" db="EMBL/GenBank/DDBJ databases">
        <authorList>
            <person name="Zhang J."/>
            <person name="Du Z.-J."/>
        </authorList>
    </citation>
    <scope>NUCLEOTIDE SEQUENCE [LARGE SCALE GENOMIC DNA]</scope>
    <source>
        <strain evidence="4">KCTC 52655</strain>
    </source>
</reference>
<proteinExistence type="inferred from homology"/>
<dbReference type="GO" id="GO:0019239">
    <property type="term" value="F:deaminase activity"/>
    <property type="evidence" value="ECO:0007669"/>
    <property type="project" value="TreeGrafter"/>
</dbReference>
<dbReference type="Pfam" id="PF01042">
    <property type="entry name" value="Ribonuc_L-PSP"/>
    <property type="match status" value="1"/>
</dbReference>
<dbReference type="PANTHER" id="PTHR11803">
    <property type="entry name" value="2-IMINOBUTANOATE/2-IMINOPROPANOATE DEAMINASE RIDA"/>
    <property type="match status" value="1"/>
</dbReference>
<dbReference type="AlphaFoldDB" id="A0A3D8MCT0"/>
<dbReference type="Gene3D" id="3.30.1330.40">
    <property type="entry name" value="RutC-like"/>
    <property type="match status" value="1"/>
</dbReference>
<accession>A0A3D8MCT0</accession>
<evidence type="ECO:0000313" key="4">
    <source>
        <dbReference type="Proteomes" id="UP000256561"/>
    </source>
</evidence>
<keyword evidence="2" id="KW-0732">Signal</keyword>
<dbReference type="EMBL" id="QRHA01000002">
    <property type="protein sequence ID" value="RDV28191.1"/>
    <property type="molecule type" value="Genomic_DNA"/>
</dbReference>
<evidence type="ECO:0000313" key="3">
    <source>
        <dbReference type="EMBL" id="RDV28191.1"/>
    </source>
</evidence>
<evidence type="ECO:0000256" key="2">
    <source>
        <dbReference type="SAM" id="SignalP"/>
    </source>
</evidence>
<dbReference type="OrthoDB" id="9803101at2"/>
<evidence type="ECO:0000256" key="1">
    <source>
        <dbReference type="ARBA" id="ARBA00010552"/>
    </source>
</evidence>
<comment type="similarity">
    <text evidence="1">Belongs to the RutC family.</text>
</comment>
<dbReference type="CDD" id="cd00448">
    <property type="entry name" value="YjgF_YER057c_UK114_family"/>
    <property type="match status" value="1"/>
</dbReference>
<keyword evidence="4" id="KW-1185">Reference proteome</keyword>
<sequence length="145" mass="15719">MRLSALLLTSFLSLPTLAEDNTIQYYPSANPDAPFSVATQVGNTVYLSGQIPLDENGNLPETMEAQAHQVMKNVQAAANAAGVTLNDLFKCTVMIDDIALWGEFNKVYITYFERGRLPARSAFGADGLAMGAMLEVECMAFKSTD</sequence>
<dbReference type="InterPro" id="IPR035959">
    <property type="entry name" value="RutC-like_sf"/>
</dbReference>
<comment type="caution">
    <text evidence="3">The sequence shown here is derived from an EMBL/GenBank/DDBJ whole genome shotgun (WGS) entry which is preliminary data.</text>
</comment>
<feature type="chain" id="PRO_5017805174" evidence="2">
    <location>
        <begin position="19"/>
        <end position="145"/>
    </location>
</feature>
<dbReference type="GO" id="GO:0005829">
    <property type="term" value="C:cytosol"/>
    <property type="evidence" value="ECO:0007669"/>
    <property type="project" value="TreeGrafter"/>
</dbReference>
<dbReference type="RefSeq" id="WP_115592149.1">
    <property type="nucleotide sequence ID" value="NZ_QRHA01000002.1"/>
</dbReference>
<protein>
    <submittedName>
        <fullName evidence="3">RidA family protein</fullName>
    </submittedName>
</protein>
<dbReference type="SUPFAM" id="SSF55298">
    <property type="entry name" value="YjgF-like"/>
    <property type="match status" value="1"/>
</dbReference>
<feature type="signal peptide" evidence="2">
    <location>
        <begin position="1"/>
        <end position="18"/>
    </location>
</feature>
<dbReference type="Proteomes" id="UP000256561">
    <property type="component" value="Unassembled WGS sequence"/>
</dbReference>
<dbReference type="PANTHER" id="PTHR11803:SF58">
    <property type="entry name" value="PROTEIN HMF1-RELATED"/>
    <property type="match status" value="1"/>
</dbReference>
<gene>
    <name evidence="3" type="ORF">DXV75_04335</name>
</gene>
<organism evidence="3 4">
    <name type="scientific">Alteromonas aestuariivivens</name>
    <dbReference type="NCBI Taxonomy" id="1938339"/>
    <lineage>
        <taxon>Bacteria</taxon>
        <taxon>Pseudomonadati</taxon>
        <taxon>Pseudomonadota</taxon>
        <taxon>Gammaproteobacteria</taxon>
        <taxon>Alteromonadales</taxon>
        <taxon>Alteromonadaceae</taxon>
        <taxon>Alteromonas/Salinimonas group</taxon>
        <taxon>Alteromonas</taxon>
    </lineage>
</organism>
<name>A0A3D8MCT0_9ALTE</name>
<dbReference type="InterPro" id="IPR006175">
    <property type="entry name" value="YjgF/YER057c/UK114"/>
</dbReference>